<evidence type="ECO:0000259" key="13">
    <source>
        <dbReference type="PROSITE" id="PS51846"/>
    </source>
</evidence>
<dbReference type="InterPro" id="IPR016169">
    <property type="entry name" value="FAD-bd_PCMH_sub2"/>
</dbReference>
<feature type="domain" description="CNNM transmembrane" evidence="13">
    <location>
        <begin position="2"/>
        <end position="191"/>
    </location>
</feature>
<dbReference type="SUPFAM" id="SSF56176">
    <property type="entry name" value="FAD-binding/transporter-associated domain-like"/>
    <property type="match status" value="1"/>
</dbReference>
<dbReference type="Gene3D" id="3.30.465.10">
    <property type="match status" value="1"/>
</dbReference>
<dbReference type="PANTHER" id="PTHR22777">
    <property type="entry name" value="HEMOLYSIN-RELATED"/>
    <property type="match status" value="1"/>
</dbReference>
<evidence type="ECO:0000256" key="6">
    <source>
        <dbReference type="ARBA" id="ARBA00022989"/>
    </source>
</evidence>
<feature type="transmembrane region" description="Helical" evidence="11">
    <location>
        <begin position="92"/>
        <end position="109"/>
    </location>
</feature>
<dbReference type="SMART" id="SM01091">
    <property type="entry name" value="CorC_HlyC"/>
    <property type="match status" value="1"/>
</dbReference>
<dbReference type="Gene3D" id="3.10.580.10">
    <property type="entry name" value="CBS-domain"/>
    <property type="match status" value="1"/>
</dbReference>
<evidence type="ECO:0000256" key="9">
    <source>
        <dbReference type="PROSITE-ProRule" id="PRU00703"/>
    </source>
</evidence>
<dbReference type="PROSITE" id="PS51371">
    <property type="entry name" value="CBS"/>
    <property type="match status" value="1"/>
</dbReference>
<dbReference type="CDD" id="cd04590">
    <property type="entry name" value="CBS_pair_CorC_HlyC_assoc"/>
    <property type="match status" value="1"/>
</dbReference>
<dbReference type="InterPro" id="IPR000644">
    <property type="entry name" value="CBS_dom"/>
</dbReference>
<evidence type="ECO:0000259" key="12">
    <source>
        <dbReference type="PROSITE" id="PS51371"/>
    </source>
</evidence>
<evidence type="ECO:0000256" key="7">
    <source>
        <dbReference type="ARBA" id="ARBA00023122"/>
    </source>
</evidence>
<name>B4CVI5_9BACT</name>
<keyword evidence="4 10" id="KW-0812">Transmembrane</keyword>
<keyword evidence="7 9" id="KW-0129">CBS domain</keyword>
<evidence type="ECO:0000256" key="2">
    <source>
        <dbReference type="ARBA" id="ARBA00006337"/>
    </source>
</evidence>
<comment type="subcellular location">
    <subcellularLocation>
        <location evidence="1">Cell membrane</location>
        <topology evidence="1">Multi-pass membrane protein</topology>
    </subcellularLocation>
</comment>
<comment type="caution">
    <text evidence="14">The sequence shown here is derived from an EMBL/GenBank/DDBJ whole genome shotgun (WGS) entry which is preliminary data.</text>
</comment>
<evidence type="ECO:0008006" key="16">
    <source>
        <dbReference type="Google" id="ProtNLM"/>
    </source>
</evidence>
<reference evidence="14 15" key="1">
    <citation type="journal article" date="2011" name="J. Bacteriol.">
        <title>Genome sequence of Chthoniobacter flavus Ellin428, an aerobic heterotrophic soil bacterium.</title>
        <authorList>
            <person name="Kant R."/>
            <person name="van Passel M.W."/>
            <person name="Palva A."/>
            <person name="Lucas S."/>
            <person name="Lapidus A."/>
            <person name="Glavina Del Rio T."/>
            <person name="Dalin E."/>
            <person name="Tice H."/>
            <person name="Bruce D."/>
            <person name="Goodwin L."/>
            <person name="Pitluck S."/>
            <person name="Larimer F.W."/>
            <person name="Land M.L."/>
            <person name="Hauser L."/>
            <person name="Sangwan P."/>
            <person name="de Vos W.M."/>
            <person name="Janssen P.H."/>
            <person name="Smidt H."/>
        </authorList>
    </citation>
    <scope>NUCLEOTIDE SEQUENCE [LARGE SCALE GENOMIC DNA]</scope>
    <source>
        <strain evidence="14 15">Ellin428</strain>
    </source>
</reference>
<dbReference type="InParanoid" id="B4CVI5"/>
<keyword evidence="15" id="KW-1185">Reference proteome</keyword>
<dbReference type="GO" id="GO:0050660">
    <property type="term" value="F:flavin adenine dinucleotide binding"/>
    <property type="evidence" value="ECO:0007669"/>
    <property type="project" value="InterPro"/>
</dbReference>
<evidence type="ECO:0000256" key="4">
    <source>
        <dbReference type="ARBA" id="ARBA00022692"/>
    </source>
</evidence>
<feature type="transmembrane region" description="Helical" evidence="11">
    <location>
        <begin position="62"/>
        <end position="85"/>
    </location>
</feature>
<dbReference type="Pfam" id="PF03471">
    <property type="entry name" value="CorC_HlyC"/>
    <property type="match status" value="1"/>
</dbReference>
<dbReference type="InterPro" id="IPR002550">
    <property type="entry name" value="CNNM"/>
</dbReference>
<dbReference type="Pfam" id="PF00571">
    <property type="entry name" value="CBS"/>
    <property type="match status" value="2"/>
</dbReference>
<dbReference type="GO" id="GO:0005886">
    <property type="term" value="C:plasma membrane"/>
    <property type="evidence" value="ECO:0007669"/>
    <property type="project" value="UniProtKB-SubCell"/>
</dbReference>
<keyword evidence="6 10" id="KW-1133">Transmembrane helix</keyword>
<dbReference type="SUPFAM" id="SSF54631">
    <property type="entry name" value="CBS-domain pair"/>
    <property type="match status" value="1"/>
</dbReference>
<dbReference type="InterPro" id="IPR005170">
    <property type="entry name" value="Transptr-assoc_dom"/>
</dbReference>
<dbReference type="STRING" id="497964.CfE428DRAFT_0672"/>
<keyword evidence="5" id="KW-0677">Repeat</keyword>
<dbReference type="InterPro" id="IPR046342">
    <property type="entry name" value="CBS_dom_sf"/>
</dbReference>
<feature type="domain" description="CBS" evidence="12">
    <location>
        <begin position="267"/>
        <end position="327"/>
    </location>
</feature>
<gene>
    <name evidence="14" type="ORF">CfE428DRAFT_0672</name>
</gene>
<proteinExistence type="inferred from homology"/>
<comment type="similarity">
    <text evidence="2">Belongs to the UPF0053 family.</text>
</comment>
<evidence type="ECO:0000256" key="5">
    <source>
        <dbReference type="ARBA" id="ARBA00022737"/>
    </source>
</evidence>
<accession>B4CVI5</accession>
<keyword evidence="8 10" id="KW-0472">Membrane</keyword>
<protein>
    <recommendedName>
        <fullName evidence="16">CBS domain containing protein</fullName>
    </recommendedName>
</protein>
<evidence type="ECO:0000313" key="15">
    <source>
        <dbReference type="Proteomes" id="UP000005824"/>
    </source>
</evidence>
<evidence type="ECO:0000256" key="10">
    <source>
        <dbReference type="PROSITE-ProRule" id="PRU01193"/>
    </source>
</evidence>
<evidence type="ECO:0000256" key="8">
    <source>
        <dbReference type="ARBA" id="ARBA00023136"/>
    </source>
</evidence>
<dbReference type="RefSeq" id="WP_006977999.1">
    <property type="nucleotide sequence ID" value="NZ_ABVL01000002.1"/>
</dbReference>
<dbReference type="AlphaFoldDB" id="B4CVI5"/>
<dbReference type="FunCoup" id="B4CVI5">
    <property type="interactions" value="175"/>
</dbReference>
<dbReference type="EMBL" id="ABVL01000002">
    <property type="protein sequence ID" value="EDY21427.1"/>
    <property type="molecule type" value="Genomic_DNA"/>
</dbReference>
<dbReference type="PROSITE" id="PS51846">
    <property type="entry name" value="CNNM"/>
    <property type="match status" value="1"/>
</dbReference>
<evidence type="ECO:0000313" key="14">
    <source>
        <dbReference type="EMBL" id="EDY21427.1"/>
    </source>
</evidence>
<evidence type="ECO:0000256" key="3">
    <source>
        <dbReference type="ARBA" id="ARBA00022475"/>
    </source>
</evidence>
<dbReference type="PANTHER" id="PTHR22777:SF32">
    <property type="entry name" value="UPF0053 INNER MEMBRANE PROTEIN YFJD"/>
    <property type="match status" value="1"/>
</dbReference>
<dbReference type="Pfam" id="PF01595">
    <property type="entry name" value="CNNM"/>
    <property type="match status" value="1"/>
</dbReference>
<dbReference type="eggNOG" id="COG1253">
    <property type="taxonomic scope" value="Bacteria"/>
</dbReference>
<keyword evidence="3" id="KW-1003">Cell membrane</keyword>
<evidence type="ECO:0000256" key="11">
    <source>
        <dbReference type="SAM" id="Phobius"/>
    </source>
</evidence>
<dbReference type="InterPro" id="IPR036318">
    <property type="entry name" value="FAD-bd_PCMH-like_sf"/>
</dbReference>
<evidence type="ECO:0000256" key="1">
    <source>
        <dbReference type="ARBA" id="ARBA00004651"/>
    </source>
</evidence>
<dbReference type="Proteomes" id="UP000005824">
    <property type="component" value="Unassembled WGS sequence"/>
</dbReference>
<organism evidence="14 15">
    <name type="scientific">Chthoniobacter flavus Ellin428</name>
    <dbReference type="NCBI Taxonomy" id="497964"/>
    <lineage>
        <taxon>Bacteria</taxon>
        <taxon>Pseudomonadati</taxon>
        <taxon>Verrucomicrobiota</taxon>
        <taxon>Spartobacteria</taxon>
        <taxon>Chthoniobacterales</taxon>
        <taxon>Chthoniobacteraceae</taxon>
        <taxon>Chthoniobacter</taxon>
    </lineage>
</organism>
<dbReference type="InterPro" id="IPR044751">
    <property type="entry name" value="Ion_transp-like_CBS"/>
</dbReference>
<sequence length="427" mass="47184" precursor="true">MTTGALVVIVIILLILVAASAVFSAIETALFSLQPYHVERLRKRRADFAAALAELLENPRRLLSVILLCDALSNFPLILLCLFLLRGMEGAVVPFWVAALLIFTLVVFVCDLVPKVAALVDPYRFTRIGVRILLPLMPVVDPISRVLQRISEKIAEAITPAPLKTAHYLSEEELGTLVDLSTEQGALHETESEMIHEIIKLGDKTARDCMTPRVDTFNLPDDLTNEELIPRLRAKRYRRVPVYGETPDDIVGILDARDFLLDPSAPYTERLLPPSFVPETMKALDLLRNFLNHPQGIAIVVDEHGGTEGVVTLADIVEEIISDAVPLAEHGLYIEAIGDGQLIVNGSARLEDINEMLGSELYEEGIDTIGGLIFNRLASLPRPGTQLDIDGLKITVRRTSRKRVEEVLIVRETPSEGKVTAEEEEGK</sequence>